<dbReference type="KEGG" id="naq:D0T90_05645"/>
<dbReference type="Proteomes" id="UP000325536">
    <property type="component" value="Chromosome"/>
</dbReference>
<dbReference type="GO" id="GO:0004497">
    <property type="term" value="F:monooxygenase activity"/>
    <property type="evidence" value="ECO:0007669"/>
    <property type="project" value="UniProtKB-KW"/>
</dbReference>
<protein>
    <submittedName>
        <fullName evidence="2">Antibiotic biosynthesis monooxygenase</fullName>
    </submittedName>
</protein>
<keyword evidence="2" id="KW-0503">Monooxygenase</keyword>
<dbReference type="Pfam" id="PF03992">
    <property type="entry name" value="ABM"/>
    <property type="match status" value="1"/>
</dbReference>
<proteinExistence type="predicted"/>
<keyword evidence="3" id="KW-1185">Reference proteome</keyword>
<dbReference type="Gene3D" id="3.30.70.100">
    <property type="match status" value="1"/>
</dbReference>
<reference evidence="2 3" key="1">
    <citation type="submission" date="2018-08" db="EMBL/GenBank/DDBJ databases">
        <title>Neisseria animalis ATCC 49930 complete genome.</title>
        <authorList>
            <person name="Veseli I.A."/>
            <person name="Mascarenhas dos Santos A.C."/>
            <person name="Buttler R."/>
            <person name="Pombert J.-F."/>
        </authorList>
    </citation>
    <scope>NUCLEOTIDE SEQUENCE [LARGE SCALE GENOMIC DNA]</scope>
    <source>
        <strain evidence="2 3">ATCC 49930</strain>
    </source>
</reference>
<evidence type="ECO:0000313" key="2">
    <source>
        <dbReference type="EMBL" id="QEY24992.1"/>
    </source>
</evidence>
<gene>
    <name evidence="2" type="ORF">D0T90_05645</name>
</gene>
<accession>A0A5P3MTQ5</accession>
<dbReference type="EMBL" id="CP031699">
    <property type="protein sequence ID" value="QEY24992.1"/>
    <property type="molecule type" value="Genomic_DNA"/>
</dbReference>
<feature type="domain" description="ABM" evidence="1">
    <location>
        <begin position="17"/>
        <end position="83"/>
    </location>
</feature>
<dbReference type="AlphaFoldDB" id="A0A5P3MTQ5"/>
<dbReference type="OrthoDB" id="1494517at2"/>
<name>A0A5P3MTQ5_NEIAN</name>
<dbReference type="InterPro" id="IPR007138">
    <property type="entry name" value="ABM_dom"/>
</dbReference>
<evidence type="ECO:0000313" key="3">
    <source>
        <dbReference type="Proteomes" id="UP000325536"/>
    </source>
</evidence>
<dbReference type="InterPro" id="IPR011008">
    <property type="entry name" value="Dimeric_a/b-barrel"/>
</dbReference>
<dbReference type="SUPFAM" id="SSF54909">
    <property type="entry name" value="Dimeric alpha+beta barrel"/>
    <property type="match status" value="1"/>
</dbReference>
<keyword evidence="2" id="KW-0560">Oxidoreductase</keyword>
<evidence type="ECO:0000259" key="1">
    <source>
        <dbReference type="Pfam" id="PF03992"/>
    </source>
</evidence>
<organism evidence="2 3">
    <name type="scientific">Neisseria animalis</name>
    <dbReference type="NCBI Taxonomy" id="492"/>
    <lineage>
        <taxon>Bacteria</taxon>
        <taxon>Pseudomonadati</taxon>
        <taxon>Pseudomonadota</taxon>
        <taxon>Betaproteobacteria</taxon>
        <taxon>Neisseriales</taxon>
        <taxon>Neisseriaceae</taxon>
        <taxon>Neisseria</taxon>
    </lineage>
</organism>
<sequence length="132" mass="15191">MRGMHHKHLFAKHQEAVVLINVFEVPEGKVDEAVASWEKSRDFLAKQPGYINTRLHKSLNPNGKFALVNIAQWETQQDFAAATAKMRNESDNPLPQGTQAHPALYEVIRADGKDPFSKMWQKRLEHKYSRIK</sequence>